<organism evidence="3 4">
    <name type="scientific">Trifolium subterraneum</name>
    <name type="common">Subterranean clover</name>
    <dbReference type="NCBI Taxonomy" id="3900"/>
    <lineage>
        <taxon>Eukaryota</taxon>
        <taxon>Viridiplantae</taxon>
        <taxon>Streptophyta</taxon>
        <taxon>Embryophyta</taxon>
        <taxon>Tracheophyta</taxon>
        <taxon>Spermatophyta</taxon>
        <taxon>Magnoliopsida</taxon>
        <taxon>eudicotyledons</taxon>
        <taxon>Gunneridae</taxon>
        <taxon>Pentapetalae</taxon>
        <taxon>rosids</taxon>
        <taxon>fabids</taxon>
        <taxon>Fabales</taxon>
        <taxon>Fabaceae</taxon>
        <taxon>Papilionoideae</taxon>
        <taxon>50 kb inversion clade</taxon>
        <taxon>NPAAA clade</taxon>
        <taxon>Hologalegina</taxon>
        <taxon>IRL clade</taxon>
        <taxon>Trifolieae</taxon>
        <taxon>Trifolium</taxon>
    </lineage>
</organism>
<reference evidence="4" key="1">
    <citation type="journal article" date="2017" name="Front. Plant Sci.">
        <title>Climate Clever Clovers: New Paradigm to Reduce the Environmental Footprint of Ruminants by Breeding Low Methanogenic Forages Utilizing Haplotype Variation.</title>
        <authorList>
            <person name="Kaur P."/>
            <person name="Appels R."/>
            <person name="Bayer P.E."/>
            <person name="Keeble-Gagnere G."/>
            <person name="Wang J."/>
            <person name="Hirakawa H."/>
            <person name="Shirasawa K."/>
            <person name="Vercoe P."/>
            <person name="Stefanova K."/>
            <person name="Durmic Z."/>
            <person name="Nichols P."/>
            <person name="Revell C."/>
            <person name="Isobe S.N."/>
            <person name="Edwards D."/>
            <person name="Erskine W."/>
        </authorList>
    </citation>
    <scope>NUCLEOTIDE SEQUENCE [LARGE SCALE GENOMIC DNA]</scope>
    <source>
        <strain evidence="4">cv. Daliak</strain>
    </source>
</reference>
<dbReference type="GO" id="GO:0005687">
    <property type="term" value="C:U4 snRNP"/>
    <property type="evidence" value="ECO:0007669"/>
    <property type="project" value="TreeGrafter"/>
</dbReference>
<dbReference type="InterPro" id="IPR042239">
    <property type="entry name" value="Nop_C"/>
</dbReference>
<keyword evidence="4" id="KW-1185">Reference proteome</keyword>
<dbReference type="OrthoDB" id="4771285at2759"/>
<evidence type="ECO:0000259" key="2">
    <source>
        <dbReference type="PROSITE" id="PS51358"/>
    </source>
</evidence>
<feature type="domain" description="Nop" evidence="2">
    <location>
        <begin position="11"/>
        <end position="143"/>
    </location>
</feature>
<gene>
    <name evidence="3" type="ORF">TSUD_363380</name>
</gene>
<dbReference type="EMBL" id="DF973517">
    <property type="protein sequence ID" value="GAU33137.1"/>
    <property type="molecule type" value="Genomic_DNA"/>
</dbReference>
<dbReference type="Gene3D" id="1.10.287.4070">
    <property type="match status" value="1"/>
</dbReference>
<proteinExistence type="predicted"/>
<feature type="region of interest" description="Disordered" evidence="1">
    <location>
        <begin position="117"/>
        <end position="147"/>
    </location>
</feature>
<dbReference type="InterPro" id="IPR027105">
    <property type="entry name" value="Prp31"/>
</dbReference>
<accession>A0A2Z6NSZ6</accession>
<dbReference type="Gene3D" id="1.10.246.90">
    <property type="entry name" value="Nop domain"/>
    <property type="match status" value="1"/>
</dbReference>
<evidence type="ECO:0000256" key="1">
    <source>
        <dbReference type="SAM" id="MobiDB-lite"/>
    </source>
</evidence>
<sequence>MDLTFVDLEGLLPSAIIIVVSVTASNTTGKPLSEVVLNKTIEACDRALALDSAKRKSCVAVKLMVTAGGLSALAKTPACNVGHIEQMEIFQTIPPYLRIRACRLLAAKSTFAAQVDSVRGDPSGKTERSLKDEIHKKIAKWQEPPPA</sequence>
<feature type="compositionally biased region" description="Basic and acidic residues" evidence="1">
    <location>
        <begin position="118"/>
        <end position="136"/>
    </location>
</feature>
<dbReference type="InterPro" id="IPR036070">
    <property type="entry name" value="Nop_dom_sf"/>
</dbReference>
<dbReference type="PROSITE" id="PS51358">
    <property type="entry name" value="NOP"/>
    <property type="match status" value="1"/>
</dbReference>
<dbReference type="GO" id="GO:0046540">
    <property type="term" value="C:U4/U6 x U5 tri-snRNP complex"/>
    <property type="evidence" value="ECO:0007669"/>
    <property type="project" value="InterPro"/>
</dbReference>
<protein>
    <recommendedName>
        <fullName evidence="2">Nop domain-containing protein</fullName>
    </recommendedName>
</protein>
<evidence type="ECO:0000313" key="4">
    <source>
        <dbReference type="Proteomes" id="UP000242715"/>
    </source>
</evidence>
<dbReference type="PANTHER" id="PTHR13904:SF0">
    <property type="entry name" value="U4_U6 SMALL NUCLEAR RIBONUCLEOPROTEIN PRP31"/>
    <property type="match status" value="1"/>
</dbReference>
<dbReference type="SUPFAM" id="SSF89124">
    <property type="entry name" value="Nop domain"/>
    <property type="match status" value="1"/>
</dbReference>
<dbReference type="Pfam" id="PF01798">
    <property type="entry name" value="Nop"/>
    <property type="match status" value="3"/>
</dbReference>
<dbReference type="GO" id="GO:0000244">
    <property type="term" value="P:spliceosomal tri-snRNP complex assembly"/>
    <property type="evidence" value="ECO:0007669"/>
    <property type="project" value="InterPro"/>
</dbReference>
<evidence type="ECO:0000313" key="3">
    <source>
        <dbReference type="EMBL" id="GAU33137.1"/>
    </source>
</evidence>
<name>A0A2Z6NSZ6_TRISU</name>
<dbReference type="PANTHER" id="PTHR13904">
    <property type="entry name" value="PRE-MRNA SPLICING FACTOR PRP31"/>
    <property type="match status" value="1"/>
</dbReference>
<dbReference type="Proteomes" id="UP000242715">
    <property type="component" value="Unassembled WGS sequence"/>
</dbReference>
<dbReference type="GO" id="GO:0071011">
    <property type="term" value="C:precatalytic spliceosome"/>
    <property type="evidence" value="ECO:0007669"/>
    <property type="project" value="TreeGrafter"/>
</dbReference>
<dbReference type="AlphaFoldDB" id="A0A2Z6NSZ6"/>
<dbReference type="InterPro" id="IPR002687">
    <property type="entry name" value="Nop_dom"/>
</dbReference>